<keyword evidence="5" id="KW-1185">Reference proteome</keyword>
<reference evidence="3 5" key="2">
    <citation type="submission" date="2016-11" db="EMBL/GenBank/DDBJ databases">
        <authorList>
            <person name="Varghese N."/>
            <person name="Submissions S."/>
        </authorList>
    </citation>
    <scope>NUCLEOTIDE SEQUENCE [LARGE SCALE GENOMIC DNA]</scope>
    <source>
        <strain evidence="3 5">DSM 7308</strain>
    </source>
</reference>
<dbReference type="RefSeq" id="WP_066067250.1">
    <property type="nucleotide sequence ID" value="NZ_FRBG01000019.1"/>
</dbReference>
<keyword evidence="1" id="KW-0812">Transmembrane</keyword>
<sequence>MSNFKKYILSSIFPVTILICMTILPLITYFKGYEILIQTEPYDPKDVFRGDYVVLNYKINQVEIEKLPEEFINATEDNWYKFRGKKLYAVVKKDGQFYDVDYVTFEKPKGKLFLNCRYEYPIWDFESGKENVTLKGAFLSYNLDRFFVRENTGKTFEDMARTSKLKARVKVFNGYSLLVDVF</sequence>
<dbReference type="InterPro" id="IPR025833">
    <property type="entry name" value="GDYXXLXY"/>
</dbReference>
<dbReference type="Proteomes" id="UP000323392">
    <property type="component" value="Unassembled WGS sequence"/>
</dbReference>
<evidence type="ECO:0000313" key="2">
    <source>
        <dbReference type="EMBL" id="KXZ38949.1"/>
    </source>
</evidence>
<dbReference type="AlphaFoldDB" id="A0A150FMS9"/>
<reference evidence="2 4" key="1">
    <citation type="submission" date="2016-02" db="EMBL/GenBank/DDBJ databases">
        <title>Draft genome sequence for Clostridium paradoxum JW-YL-7.</title>
        <authorList>
            <person name="Utturkar S.M."/>
            <person name="Lancaster A."/>
            <person name="Poole F.L."/>
            <person name="Adams M.W."/>
            <person name="Brown S.D."/>
        </authorList>
    </citation>
    <scope>NUCLEOTIDE SEQUENCE [LARGE SCALE GENOMIC DNA]</scope>
    <source>
        <strain evidence="2 4">JW-YL-7</strain>
    </source>
</reference>
<comment type="caution">
    <text evidence="2">The sequence shown here is derived from an EMBL/GenBank/DDBJ whole genome shotgun (WGS) entry which is preliminary data.</text>
</comment>
<organism evidence="2 4">
    <name type="scientific">Alkalithermobacter thermoalcaliphilus JW-YL-7 = DSM 7308</name>
    <dbReference type="NCBI Taxonomy" id="1121328"/>
    <lineage>
        <taxon>Bacteria</taxon>
        <taxon>Bacillati</taxon>
        <taxon>Bacillota</taxon>
        <taxon>Clostridia</taxon>
        <taxon>Peptostreptococcales</taxon>
        <taxon>Tepidibacteraceae</taxon>
        <taxon>Alkalithermobacter</taxon>
    </lineage>
</organism>
<evidence type="ECO:0000313" key="4">
    <source>
        <dbReference type="Proteomes" id="UP000092605"/>
    </source>
</evidence>
<keyword evidence="1" id="KW-0472">Membrane</keyword>
<dbReference type="OrthoDB" id="4868247at2"/>
<evidence type="ECO:0000256" key="1">
    <source>
        <dbReference type="SAM" id="Phobius"/>
    </source>
</evidence>
<dbReference type="STRING" id="1121328.JWYL7_0022"/>
<proteinExistence type="predicted"/>
<dbReference type="EMBL" id="FRBG01000019">
    <property type="protein sequence ID" value="SHL27116.1"/>
    <property type="molecule type" value="Genomic_DNA"/>
</dbReference>
<evidence type="ECO:0000313" key="5">
    <source>
        <dbReference type="Proteomes" id="UP000323392"/>
    </source>
</evidence>
<protein>
    <submittedName>
        <fullName evidence="2">GDYXXLXY protein</fullName>
    </submittedName>
    <submittedName>
        <fullName evidence="3">Uncharacterized membrane-anchored protein</fullName>
    </submittedName>
</protein>
<evidence type="ECO:0000313" key="3">
    <source>
        <dbReference type="EMBL" id="SHL27116.1"/>
    </source>
</evidence>
<accession>A0A150FMS9</accession>
<feature type="transmembrane region" description="Helical" evidence="1">
    <location>
        <begin position="7"/>
        <end position="30"/>
    </location>
</feature>
<dbReference type="EMBL" id="LSFY01000001">
    <property type="protein sequence ID" value="KXZ38949.1"/>
    <property type="molecule type" value="Genomic_DNA"/>
</dbReference>
<dbReference type="PATRIC" id="fig|1121328.3.peg.22"/>
<dbReference type="Pfam" id="PF14345">
    <property type="entry name" value="GDYXXLXY"/>
    <property type="match status" value="1"/>
</dbReference>
<gene>
    <name evidence="2" type="ORF">JWYL7_0022</name>
    <name evidence="3" type="ORF">SAMN05661008_01785</name>
</gene>
<dbReference type="Proteomes" id="UP000092605">
    <property type="component" value="Unassembled WGS sequence"/>
</dbReference>
<keyword evidence="1" id="KW-1133">Transmembrane helix</keyword>
<name>A0A150FMS9_CLOPD</name>